<organism evidence="1 2">
    <name type="scientific">Planctomicrobium piriforme</name>
    <dbReference type="NCBI Taxonomy" id="1576369"/>
    <lineage>
        <taxon>Bacteria</taxon>
        <taxon>Pseudomonadati</taxon>
        <taxon>Planctomycetota</taxon>
        <taxon>Planctomycetia</taxon>
        <taxon>Planctomycetales</taxon>
        <taxon>Planctomycetaceae</taxon>
        <taxon>Planctomicrobium</taxon>
    </lineage>
</organism>
<dbReference type="EMBL" id="FOQD01000011">
    <property type="protein sequence ID" value="SFI70188.1"/>
    <property type="molecule type" value="Genomic_DNA"/>
</dbReference>
<protein>
    <submittedName>
        <fullName evidence="1">Uncharacterized protein</fullName>
    </submittedName>
</protein>
<evidence type="ECO:0000313" key="1">
    <source>
        <dbReference type="EMBL" id="SFI70188.1"/>
    </source>
</evidence>
<dbReference type="Proteomes" id="UP000199518">
    <property type="component" value="Unassembled WGS sequence"/>
</dbReference>
<gene>
    <name evidence="1" type="ORF">SAMN05421753_111188</name>
</gene>
<evidence type="ECO:0000313" key="2">
    <source>
        <dbReference type="Proteomes" id="UP000199518"/>
    </source>
</evidence>
<sequence>MFQTHRRSAMRVRGGQVQRKNRWAQSINYFDSEMPELVVDRRRPGRGFKHLVGKGEVRRFVESLPNWNQLREGLNAIVLDSGRQNCMGWHRSGVVAICAWEREIQWESCYRDFHESHSAIFAKLDVPVEKKGEQIRVIFTEATARAFQLIHILIHELGHHHDRMTTRSRRQPCRGETYAEAYARRHEEQVITIYRQQFGI</sequence>
<proteinExistence type="predicted"/>
<name>A0A1I3KD34_9PLAN</name>
<accession>A0A1I3KD34</accession>
<keyword evidence="2" id="KW-1185">Reference proteome</keyword>
<reference evidence="2" key="1">
    <citation type="submission" date="2016-10" db="EMBL/GenBank/DDBJ databases">
        <authorList>
            <person name="Varghese N."/>
            <person name="Submissions S."/>
        </authorList>
    </citation>
    <scope>NUCLEOTIDE SEQUENCE [LARGE SCALE GENOMIC DNA]</scope>
    <source>
        <strain evidence="2">DSM 26348</strain>
    </source>
</reference>
<dbReference type="AlphaFoldDB" id="A0A1I3KD34"/>